<dbReference type="GO" id="GO:0016301">
    <property type="term" value="F:kinase activity"/>
    <property type="evidence" value="ECO:0007669"/>
    <property type="project" value="UniProtKB-KW"/>
</dbReference>
<proteinExistence type="predicted"/>
<evidence type="ECO:0000313" key="2">
    <source>
        <dbReference type="Proteomes" id="UP000325081"/>
    </source>
</evidence>
<gene>
    <name evidence="1" type="ORF">STAS_21629</name>
</gene>
<organism evidence="1 2">
    <name type="scientific">Striga asiatica</name>
    <name type="common">Asiatic witchweed</name>
    <name type="synonym">Buchnera asiatica</name>
    <dbReference type="NCBI Taxonomy" id="4170"/>
    <lineage>
        <taxon>Eukaryota</taxon>
        <taxon>Viridiplantae</taxon>
        <taxon>Streptophyta</taxon>
        <taxon>Embryophyta</taxon>
        <taxon>Tracheophyta</taxon>
        <taxon>Spermatophyta</taxon>
        <taxon>Magnoliopsida</taxon>
        <taxon>eudicotyledons</taxon>
        <taxon>Gunneridae</taxon>
        <taxon>Pentapetalae</taxon>
        <taxon>asterids</taxon>
        <taxon>lamiids</taxon>
        <taxon>Lamiales</taxon>
        <taxon>Orobanchaceae</taxon>
        <taxon>Buchnereae</taxon>
        <taxon>Striga</taxon>
    </lineage>
</organism>
<keyword evidence="1" id="KW-0808">Transferase</keyword>
<dbReference type="EMBL" id="BKCP01007070">
    <property type="protein sequence ID" value="GER44724.1"/>
    <property type="molecule type" value="Genomic_DNA"/>
</dbReference>
<keyword evidence="1" id="KW-0418">Kinase</keyword>
<keyword evidence="2" id="KW-1185">Reference proteome</keyword>
<dbReference type="Proteomes" id="UP000325081">
    <property type="component" value="Unassembled WGS sequence"/>
</dbReference>
<protein>
    <submittedName>
        <fullName evidence="1">N-acetylmannosamine kinase</fullName>
    </submittedName>
</protein>
<reference evidence="2" key="1">
    <citation type="journal article" date="2019" name="Curr. Biol.">
        <title>Genome Sequence of Striga asiatica Provides Insight into the Evolution of Plant Parasitism.</title>
        <authorList>
            <person name="Yoshida S."/>
            <person name="Kim S."/>
            <person name="Wafula E.K."/>
            <person name="Tanskanen J."/>
            <person name="Kim Y.M."/>
            <person name="Honaas L."/>
            <person name="Yang Z."/>
            <person name="Spallek T."/>
            <person name="Conn C.E."/>
            <person name="Ichihashi Y."/>
            <person name="Cheong K."/>
            <person name="Cui S."/>
            <person name="Der J.P."/>
            <person name="Gundlach H."/>
            <person name="Jiao Y."/>
            <person name="Hori C."/>
            <person name="Ishida J.K."/>
            <person name="Kasahara H."/>
            <person name="Kiba T."/>
            <person name="Kim M.S."/>
            <person name="Koo N."/>
            <person name="Laohavisit A."/>
            <person name="Lee Y.H."/>
            <person name="Lumba S."/>
            <person name="McCourt P."/>
            <person name="Mortimer J.C."/>
            <person name="Mutuku J.M."/>
            <person name="Nomura T."/>
            <person name="Sasaki-Sekimoto Y."/>
            <person name="Seto Y."/>
            <person name="Wang Y."/>
            <person name="Wakatake T."/>
            <person name="Sakakibara H."/>
            <person name="Demura T."/>
            <person name="Yamaguchi S."/>
            <person name="Yoneyama K."/>
            <person name="Manabe R.I."/>
            <person name="Nelson D.C."/>
            <person name="Schulman A.H."/>
            <person name="Timko M.P."/>
            <person name="dePamphilis C.W."/>
            <person name="Choi D."/>
            <person name="Shirasu K."/>
        </authorList>
    </citation>
    <scope>NUCLEOTIDE SEQUENCE [LARGE SCALE GENOMIC DNA]</scope>
    <source>
        <strain evidence="2">cv. UVA1</strain>
    </source>
</reference>
<accession>A0A5A7QI09</accession>
<comment type="caution">
    <text evidence="1">The sequence shown here is derived from an EMBL/GenBank/DDBJ whole genome shotgun (WGS) entry which is preliminary data.</text>
</comment>
<sequence>MAMDVASSTSSAFNSPSKQCPKILKTGCIQAATYLHQSRFDQLGIWKDLPVIAIEIRDANCDGLPVAGLGLGRVDGEKYGPNSESRRGRLVGLWRGGGFGGGRRLATIRMVAHTSYAFNG</sequence>
<evidence type="ECO:0000313" key="1">
    <source>
        <dbReference type="EMBL" id="GER44724.1"/>
    </source>
</evidence>
<name>A0A5A7QI09_STRAF</name>
<dbReference type="AlphaFoldDB" id="A0A5A7QI09"/>